<dbReference type="Proteomes" id="UP000315914">
    <property type="component" value="Unassembled WGS sequence"/>
</dbReference>
<proteinExistence type="predicted"/>
<feature type="compositionally biased region" description="Basic and acidic residues" evidence="1">
    <location>
        <begin position="16"/>
        <end position="28"/>
    </location>
</feature>
<accession>A0A560JJS8</accession>
<dbReference type="AlphaFoldDB" id="A0A560JJS8"/>
<comment type="caution">
    <text evidence="2">The sequence shown here is derived from an EMBL/GenBank/DDBJ whole genome shotgun (WGS) entry which is preliminary data.</text>
</comment>
<evidence type="ECO:0000256" key="1">
    <source>
        <dbReference type="SAM" id="MobiDB-lite"/>
    </source>
</evidence>
<reference evidence="2 3" key="1">
    <citation type="submission" date="2019-06" db="EMBL/GenBank/DDBJ databases">
        <title>Genomic Encyclopedia of Type Strains, Phase IV (KMG-V): Genome sequencing to study the core and pangenomes of soil and plant-associated prokaryotes.</title>
        <authorList>
            <person name="Whitman W."/>
        </authorList>
    </citation>
    <scope>NUCLEOTIDE SEQUENCE [LARGE SCALE GENOMIC DNA]</scope>
    <source>
        <strain evidence="2 3">BR 10556</strain>
    </source>
</reference>
<dbReference type="EMBL" id="VITW01000007">
    <property type="protein sequence ID" value="TWB71246.1"/>
    <property type="molecule type" value="Genomic_DNA"/>
</dbReference>
<organism evidence="2 3">
    <name type="scientific">Bradyrhizobium sacchari</name>
    <dbReference type="NCBI Taxonomy" id="1399419"/>
    <lineage>
        <taxon>Bacteria</taxon>
        <taxon>Pseudomonadati</taxon>
        <taxon>Pseudomonadota</taxon>
        <taxon>Alphaproteobacteria</taxon>
        <taxon>Hyphomicrobiales</taxon>
        <taxon>Nitrobacteraceae</taxon>
        <taxon>Bradyrhizobium</taxon>
    </lineage>
</organism>
<evidence type="ECO:0000313" key="3">
    <source>
        <dbReference type="Proteomes" id="UP000315914"/>
    </source>
</evidence>
<name>A0A560JJS8_9BRAD</name>
<protein>
    <submittedName>
        <fullName evidence="2">Uncharacterized protein</fullName>
    </submittedName>
</protein>
<feature type="region of interest" description="Disordered" evidence="1">
    <location>
        <begin position="79"/>
        <end position="113"/>
    </location>
</feature>
<feature type="compositionally biased region" description="Polar residues" evidence="1">
    <location>
        <begin position="1"/>
        <end position="11"/>
    </location>
</feature>
<keyword evidence="3" id="KW-1185">Reference proteome</keyword>
<sequence length="228" mass="24859">MTHTPDNSKNATRVALRRELPSHSDKAIARRSHHYREGEAGRAQLRIGRLRQHASSGGRAVETQPPAARSCTCPIAAIRNPSPRCSAERRQADHAQVQAGGDERRRSHGSAGPGELYLRPFALGVGETEGPHPITASAHDQVEPAGVRMNASLQGFNLVRIERHFNVPFSLPLTGTDALPVMVSCSARNRSDVGPSRILQRGGCAALPLFYQDRLAFGDLWQRQTIVD</sequence>
<feature type="region of interest" description="Disordered" evidence="1">
    <location>
        <begin position="1"/>
        <end position="41"/>
    </location>
</feature>
<evidence type="ECO:0000313" key="2">
    <source>
        <dbReference type="EMBL" id="TWB71246.1"/>
    </source>
</evidence>
<gene>
    <name evidence="2" type="ORF">FBZ95_107228</name>
</gene>